<comment type="caution">
    <text evidence="4">The sequence shown here is derived from an EMBL/GenBank/DDBJ whole genome shotgun (WGS) entry which is preliminary data.</text>
</comment>
<evidence type="ECO:0000259" key="3">
    <source>
        <dbReference type="Pfam" id="PF13966"/>
    </source>
</evidence>
<dbReference type="InterPro" id="IPR036312">
    <property type="entry name" value="Bifun_inhib/LTP/seed_sf"/>
</dbReference>
<evidence type="ECO:0000259" key="2">
    <source>
        <dbReference type="Pfam" id="PF00234"/>
    </source>
</evidence>
<feature type="domain" description="Bifunctional inhibitor/plant lipid transfer protein/seed storage helical" evidence="2">
    <location>
        <begin position="1169"/>
        <end position="1208"/>
    </location>
</feature>
<dbReference type="PANTHER" id="PTHR33116">
    <property type="entry name" value="REVERSE TRANSCRIPTASE ZINC-BINDING DOMAIN-CONTAINING PROTEIN-RELATED-RELATED"/>
    <property type="match status" value="1"/>
</dbReference>
<name>A0ABQ5BWK8_9ASTR</name>
<reference evidence="4" key="1">
    <citation type="journal article" date="2022" name="Int. J. Mol. Sci.">
        <title>Draft Genome of Tanacetum Coccineum: Genomic Comparison of Closely Related Tanacetum-Family Plants.</title>
        <authorList>
            <person name="Yamashiro T."/>
            <person name="Shiraishi A."/>
            <person name="Nakayama K."/>
            <person name="Satake H."/>
        </authorList>
    </citation>
    <scope>NUCLEOTIDE SEQUENCE</scope>
</reference>
<organism evidence="4 5">
    <name type="scientific">Tanacetum coccineum</name>
    <dbReference type="NCBI Taxonomy" id="301880"/>
    <lineage>
        <taxon>Eukaryota</taxon>
        <taxon>Viridiplantae</taxon>
        <taxon>Streptophyta</taxon>
        <taxon>Embryophyta</taxon>
        <taxon>Tracheophyta</taxon>
        <taxon>Spermatophyta</taxon>
        <taxon>Magnoliopsida</taxon>
        <taxon>eudicotyledons</taxon>
        <taxon>Gunneridae</taxon>
        <taxon>Pentapetalae</taxon>
        <taxon>asterids</taxon>
        <taxon>campanulids</taxon>
        <taxon>Asterales</taxon>
        <taxon>Asteraceae</taxon>
        <taxon>Asteroideae</taxon>
        <taxon>Anthemideae</taxon>
        <taxon>Anthemidinae</taxon>
        <taxon>Tanacetum</taxon>
    </lineage>
</organism>
<dbReference type="GO" id="GO:0003964">
    <property type="term" value="F:RNA-directed DNA polymerase activity"/>
    <property type="evidence" value="ECO:0007669"/>
    <property type="project" value="UniProtKB-KW"/>
</dbReference>
<accession>A0ABQ5BWK8</accession>
<evidence type="ECO:0000256" key="1">
    <source>
        <dbReference type="SAM" id="MobiDB-lite"/>
    </source>
</evidence>
<keyword evidence="4" id="KW-0548">Nucleotidyltransferase</keyword>
<dbReference type="SUPFAM" id="SSF47699">
    <property type="entry name" value="Bifunctional inhibitor/lipid-transfer protein/seed storage 2S albumin"/>
    <property type="match status" value="1"/>
</dbReference>
<evidence type="ECO:0000313" key="4">
    <source>
        <dbReference type="EMBL" id="GJT18227.1"/>
    </source>
</evidence>
<proteinExistence type="predicted"/>
<dbReference type="CDD" id="cd00010">
    <property type="entry name" value="AAI_LTSS"/>
    <property type="match status" value="1"/>
</dbReference>
<sequence length="1222" mass="138029">MAEFTMRRSSTRNSKVPNQYRDFVCSLNSENKGFSVAKENRGVESGESSVNKGIVNENNNGVEIPVEVTVGSSGEGGNGEGVVHSVNRSDCVELVMSVNCDRQEDQVDNEIGSKNNVNVTIEDSRCKNNMNGNNKPNSDVTKNSFSYVTSSNVVKVENKLMEIPTEVDSDGNKLVIFDEELFVVDNKRLKDVIDNGNGIYLFKFNKEEGMKIMLDNGPWLVNNKPLVASKGFARVLIEVNAEKDLPNKIDVAYKNKLNEIIGTKIVHVSEQAMNNEGNKSSKVSDGFTEVINRKGGNENVINENNIDPKQFHGGCTRKNKNAVTKEQMKGMGPKLNSGGNTPKSNKDAAKKGTNRNMNQFDVLRVHDEEEQPNLNISNGMEKVSREGDIEKDDVFMGQSGVAVSMEKNEVIGMCISDKQKEVSKFIAEDRLQNRNLVTVRCINMTDQAILCIIEDVNSHLVSFSSFIYAANGNIERMKLWAELHRHKQITNGVYFINNDMKEFRDCVNMIEVEDLCNSGLFFTWTKNLKNVKKGLDTGVLKKLDRVMFNEDFVNCFDKAHVIFKPYLVSDHSQAVVIILNGMEKKKRAFKFANYIADKDNFLPTVDAEWKKHVVEGLRNKVKSIQSMIDKDPHNKALRESEVVILKDYLIAMEDEEKLIESVQDVNGNRFEGQDVAVQFVNHFQSFLGQSSKVHDINDYATLFSKKLSKEEAISMVNEVTSKKIKDVLFGIGDNRASGSDDNLLVMCHGDVDFVKVVRDSIDEFGKSSGMLPNFSKSTIFLEVWKIRFSLRFYLSCLLRRLIASILESIQVYWCTVFLLPKVVLKDIDNLLSGFLWCNGELSKGKAKIVWKKICKPKAQGGFLMGEVDQYCQVKWEEFLEANAENNDSRGWKNLLDIRNEIDSSVWYKVGNGKNTSIWFDNWCDLGPLFRIISNRSLYSAGLQRNMLVADMISEVQGKLMTCDRMTKWGSYDVNLCTLCKGNSESHDHLFFNCEFSGAIWEVVKEMMQFQSGATNWVEIIDELADKQNGNSIWSIVRRLCLAVIVYAIWRERNSRIFRKEACSWEVVLEKICETVRLKLMGLKVKNTVVVQLLLGMDLSVNTSFTFYLVMPPIRASKVHTVDPRLDDWTALLFLWHSCPCFRDVLITGLSEVNGGGECGMANPEIESYKLVSCASATQNENATVSRRCCAQVKRLGKKPQCLCAVMLTYIAKRPGIRPDDEV</sequence>
<dbReference type="Pfam" id="PF13966">
    <property type="entry name" value="zf-RVT"/>
    <property type="match status" value="1"/>
</dbReference>
<dbReference type="Proteomes" id="UP001151760">
    <property type="component" value="Unassembled WGS sequence"/>
</dbReference>
<dbReference type="InterPro" id="IPR016140">
    <property type="entry name" value="Bifunc_inhib/LTP/seed_store"/>
</dbReference>
<dbReference type="EMBL" id="BQNB010013622">
    <property type="protein sequence ID" value="GJT18227.1"/>
    <property type="molecule type" value="Genomic_DNA"/>
</dbReference>
<keyword evidence="4" id="KW-0808">Transferase</keyword>
<gene>
    <name evidence="4" type="ORF">Tco_0876933</name>
</gene>
<protein>
    <submittedName>
        <fullName evidence="4">RNA-directed DNA polymerase, eukaryota, reverse transcriptase zinc-binding domain protein</fullName>
    </submittedName>
</protein>
<dbReference type="Gene3D" id="1.10.110.10">
    <property type="entry name" value="Plant lipid-transfer and hydrophobic proteins"/>
    <property type="match status" value="1"/>
</dbReference>
<reference evidence="4" key="2">
    <citation type="submission" date="2022-01" db="EMBL/GenBank/DDBJ databases">
        <authorList>
            <person name="Yamashiro T."/>
            <person name="Shiraishi A."/>
            <person name="Satake H."/>
            <person name="Nakayama K."/>
        </authorList>
    </citation>
    <scope>NUCLEOTIDE SEQUENCE</scope>
</reference>
<keyword evidence="4" id="KW-0695">RNA-directed DNA polymerase</keyword>
<feature type="domain" description="Reverse transcriptase zinc-binding" evidence="3">
    <location>
        <begin position="955"/>
        <end position="1000"/>
    </location>
</feature>
<evidence type="ECO:0000313" key="5">
    <source>
        <dbReference type="Proteomes" id="UP001151760"/>
    </source>
</evidence>
<dbReference type="PANTHER" id="PTHR33116:SF76">
    <property type="entry name" value="DUF4283 DOMAIN-CONTAINING PROTEIN"/>
    <property type="match status" value="1"/>
</dbReference>
<dbReference type="InterPro" id="IPR026960">
    <property type="entry name" value="RVT-Znf"/>
</dbReference>
<feature type="region of interest" description="Disordered" evidence="1">
    <location>
        <begin position="329"/>
        <end position="356"/>
    </location>
</feature>
<keyword evidence="5" id="KW-1185">Reference proteome</keyword>
<dbReference type="Pfam" id="PF00234">
    <property type="entry name" value="Tryp_alpha_amyl"/>
    <property type="match status" value="1"/>
</dbReference>